<gene>
    <name evidence="1" type="ORF">AMD00_09735</name>
</gene>
<dbReference type="EMBL" id="LILB01000005">
    <property type="protein sequence ID" value="KOO48710.1"/>
    <property type="molecule type" value="Genomic_DNA"/>
</dbReference>
<protein>
    <submittedName>
        <fullName evidence="1">Uncharacterized protein</fullName>
    </submittedName>
</protein>
<name>A0A0M0LCB7_9BACL</name>
<evidence type="ECO:0000313" key="2">
    <source>
        <dbReference type="Proteomes" id="UP000036867"/>
    </source>
</evidence>
<dbReference type="OrthoDB" id="2951327at2"/>
<dbReference type="GeneID" id="301136383"/>
<organism evidence="1 2">
    <name type="scientific">Viridibacillus arvi</name>
    <dbReference type="NCBI Taxonomy" id="263475"/>
    <lineage>
        <taxon>Bacteria</taxon>
        <taxon>Bacillati</taxon>
        <taxon>Bacillota</taxon>
        <taxon>Bacilli</taxon>
        <taxon>Bacillales</taxon>
        <taxon>Caryophanaceae</taxon>
        <taxon>Viridibacillus</taxon>
    </lineage>
</organism>
<proteinExistence type="predicted"/>
<dbReference type="AlphaFoldDB" id="A0A0M0LCB7"/>
<dbReference type="RefSeq" id="WP_053416893.1">
    <property type="nucleotide sequence ID" value="NZ_LILB01000005.1"/>
</dbReference>
<evidence type="ECO:0000313" key="1">
    <source>
        <dbReference type="EMBL" id="KOO48710.1"/>
    </source>
</evidence>
<reference evidence="2" key="1">
    <citation type="submission" date="2015-08" db="EMBL/GenBank/DDBJ databases">
        <title>Fjat-10028 dsm 16317.</title>
        <authorList>
            <person name="Liu B."/>
            <person name="Wang J."/>
            <person name="Zhu Y."/>
            <person name="Liu G."/>
            <person name="Chen Q."/>
            <person name="Chen Z."/>
            <person name="Lan J."/>
            <person name="Che J."/>
            <person name="Ge C."/>
            <person name="Shi H."/>
            <person name="Pan Z."/>
            <person name="Liu X."/>
        </authorList>
    </citation>
    <scope>NUCLEOTIDE SEQUENCE [LARGE SCALE GENOMIC DNA]</scope>
    <source>
        <strain evidence="2">DSM 16317</strain>
    </source>
</reference>
<keyword evidence="2" id="KW-1185">Reference proteome</keyword>
<dbReference type="Proteomes" id="UP000036867">
    <property type="component" value="Unassembled WGS sequence"/>
</dbReference>
<sequence length="177" mass="19451">MNSCEKNCSCEGCKPCNVPVSGVMKAIDICNIQPVPRPSTVENFVFNIQEEFVETDFYTLTLPSIALTGNQKVRLVVTSTVGGLTTSGPTFYIEDIYLTLQRNALPIGHNAESRVSSSMVKVDPTFNQYYSTLITLLYVDNPGPGIYTYSVDVKNESQNVEDPFIIATVITATIYNA</sequence>
<comment type="caution">
    <text evidence="1">The sequence shown here is derived from an EMBL/GenBank/DDBJ whole genome shotgun (WGS) entry which is preliminary data.</text>
</comment>
<accession>A0A0M0LCB7</accession>